<name>A0A5J5INR4_9BACT</name>
<dbReference type="RefSeq" id="WP_150413684.1">
    <property type="nucleotide sequence ID" value="NZ_VYQF01000001.1"/>
</dbReference>
<sequence>MKRLFILLSCVIFCLSCRSNKNIPDVSGIKVNLETKRYERDFFSIDTLNIAASMNSLLQKYPKFTPDFVENILGLDMDSLLIPGNEQDSAIRLFIHDYRPVKDSSDLMYKDFSKETSEIKNALQFVKYYFPQYKLPQFLITFIGPINANFETSFGTQGDVLTSEGLGIGLQLHMGKNYSLYKSREGEEQYPDYLANNFDEKHITVNCMRNIIDDLYPDNTNGKPLIEQMVEKGKRIYLLTKFLPNTPEYICFGYTEKQLKDCYKNEAVIWDFFLNNDLLNNAEQNIIKNYIGESPKTQELGEDSPGNIGTFTGMQIVKRYLEKFPETTLQDIMKTDASEIYTKAKYKPRS</sequence>
<evidence type="ECO:0000313" key="1">
    <source>
        <dbReference type="EMBL" id="KAA9041564.1"/>
    </source>
</evidence>
<proteinExistence type="predicted"/>
<dbReference type="AlphaFoldDB" id="A0A5J5INR4"/>
<dbReference type="InterPro" id="IPR019853">
    <property type="entry name" value="GldB-like"/>
</dbReference>
<protein>
    <recommendedName>
        <fullName evidence="3">Gliding motility-associated lipoprotein GldB</fullName>
    </recommendedName>
</protein>
<reference evidence="1 2" key="1">
    <citation type="submission" date="2019-09" db="EMBL/GenBank/DDBJ databases">
        <title>Draft genome sequence of Ginsengibacter sp. BR5-29.</title>
        <authorList>
            <person name="Im W.-T."/>
        </authorList>
    </citation>
    <scope>NUCLEOTIDE SEQUENCE [LARGE SCALE GENOMIC DNA]</scope>
    <source>
        <strain evidence="1 2">BR5-29</strain>
    </source>
</reference>
<gene>
    <name evidence="1" type="ORF">FW778_05955</name>
</gene>
<keyword evidence="2" id="KW-1185">Reference proteome</keyword>
<evidence type="ECO:0000313" key="2">
    <source>
        <dbReference type="Proteomes" id="UP000326903"/>
    </source>
</evidence>
<dbReference type="EMBL" id="VYQF01000001">
    <property type="protein sequence ID" value="KAA9041564.1"/>
    <property type="molecule type" value="Genomic_DNA"/>
</dbReference>
<dbReference type="Pfam" id="PF25594">
    <property type="entry name" value="GldB_lipo"/>
    <property type="match status" value="1"/>
</dbReference>
<organism evidence="1 2">
    <name type="scientific">Ginsengibacter hankyongi</name>
    <dbReference type="NCBI Taxonomy" id="2607284"/>
    <lineage>
        <taxon>Bacteria</taxon>
        <taxon>Pseudomonadati</taxon>
        <taxon>Bacteroidota</taxon>
        <taxon>Chitinophagia</taxon>
        <taxon>Chitinophagales</taxon>
        <taxon>Chitinophagaceae</taxon>
        <taxon>Ginsengibacter</taxon>
    </lineage>
</organism>
<evidence type="ECO:0008006" key="3">
    <source>
        <dbReference type="Google" id="ProtNLM"/>
    </source>
</evidence>
<comment type="caution">
    <text evidence="1">The sequence shown here is derived from an EMBL/GenBank/DDBJ whole genome shotgun (WGS) entry which is preliminary data.</text>
</comment>
<accession>A0A5J5INR4</accession>
<dbReference type="Proteomes" id="UP000326903">
    <property type="component" value="Unassembled WGS sequence"/>
</dbReference>